<proteinExistence type="predicted"/>
<dbReference type="InterPro" id="IPR001086">
    <property type="entry name" value="Preph_deHydtase"/>
</dbReference>
<evidence type="ECO:0000313" key="11">
    <source>
        <dbReference type="EMBL" id="EON77296.1"/>
    </source>
</evidence>
<evidence type="ECO:0000256" key="1">
    <source>
        <dbReference type="ARBA" id="ARBA00004741"/>
    </source>
</evidence>
<dbReference type="Pfam" id="PF00800">
    <property type="entry name" value="PDT"/>
    <property type="match status" value="1"/>
</dbReference>
<dbReference type="Proteomes" id="UP000013909">
    <property type="component" value="Unassembled WGS sequence"/>
</dbReference>
<dbReference type="PANTHER" id="PTHR21022">
    <property type="entry name" value="PREPHENATE DEHYDRATASE P PROTEIN"/>
    <property type="match status" value="1"/>
</dbReference>
<keyword evidence="4" id="KW-0057">Aromatic amino acid biosynthesis</keyword>
<gene>
    <name evidence="11" type="ORF">ADIS_2164</name>
</gene>
<evidence type="ECO:0000313" key="12">
    <source>
        <dbReference type="Proteomes" id="UP000013909"/>
    </source>
</evidence>
<dbReference type="Gene3D" id="3.30.70.260">
    <property type="match status" value="1"/>
</dbReference>
<comment type="caution">
    <text evidence="11">The sequence shown here is derived from an EMBL/GenBank/DDBJ whole genome shotgun (WGS) entry which is preliminary data.</text>
</comment>
<dbReference type="AlphaFoldDB" id="R7ZT19"/>
<organism evidence="11 12">
    <name type="scientific">Lunatimonas lonarensis</name>
    <dbReference type="NCBI Taxonomy" id="1232681"/>
    <lineage>
        <taxon>Bacteria</taxon>
        <taxon>Pseudomonadati</taxon>
        <taxon>Bacteroidota</taxon>
        <taxon>Cytophagia</taxon>
        <taxon>Cytophagales</taxon>
        <taxon>Cyclobacteriaceae</taxon>
    </lineage>
</organism>
<dbReference type="UniPathway" id="UPA00121">
    <property type="reaction ID" value="UER00345"/>
</dbReference>
<evidence type="ECO:0000259" key="10">
    <source>
        <dbReference type="PROSITE" id="PS51671"/>
    </source>
</evidence>
<dbReference type="SUPFAM" id="SSF55021">
    <property type="entry name" value="ACT-like"/>
    <property type="match status" value="1"/>
</dbReference>
<evidence type="ECO:0000256" key="7">
    <source>
        <dbReference type="ARBA" id="ARBA00047848"/>
    </source>
</evidence>
<dbReference type="GO" id="GO:0005737">
    <property type="term" value="C:cytoplasm"/>
    <property type="evidence" value="ECO:0007669"/>
    <property type="project" value="TreeGrafter"/>
</dbReference>
<keyword evidence="12" id="KW-1185">Reference proteome</keyword>
<dbReference type="OrthoDB" id="9802281at2"/>
<evidence type="ECO:0000256" key="2">
    <source>
        <dbReference type="ARBA" id="ARBA00013147"/>
    </source>
</evidence>
<sequence length="281" mass="31786">MNHVLDTKKLNIAIQGVPGSFHHQVAQQYFGENIDLGGFHTFEEVAKSVESGTADYAVMAIENSIAGAILPNYDIIDRHHLFVFDEYYLPISHNLIVWPGQSISDIKEVRSHPMAILQCKVFFAQYPHIRLIDDVDTAYVAQVIAEQHLRGVGAIASPKAADYYGLEIIASDIQTVKNNFTRFILLQREKPQLKEIPTKASLKITIQNQKGGLAKLLTLMSEHDLDLTKIQSIPVINKPWEYAFFIDTLIGNYDLFLLAMDQIRESFGEVKILGEYRNRKA</sequence>
<dbReference type="PANTHER" id="PTHR21022:SF19">
    <property type="entry name" value="PREPHENATE DEHYDRATASE-RELATED"/>
    <property type="match status" value="1"/>
</dbReference>
<feature type="domain" description="Prephenate dehydratase" evidence="9">
    <location>
        <begin position="11"/>
        <end position="188"/>
    </location>
</feature>
<evidence type="ECO:0000256" key="8">
    <source>
        <dbReference type="PIRSR" id="PIRSR001500-2"/>
    </source>
</evidence>
<accession>R7ZT19</accession>
<feature type="site" description="Essential for prephenate dehydratase activity" evidence="8">
    <location>
        <position position="181"/>
    </location>
</feature>
<keyword evidence="5" id="KW-0584">Phenylalanine biosynthesis</keyword>
<comment type="catalytic activity">
    <reaction evidence="7">
        <text>prephenate + H(+) = 3-phenylpyruvate + CO2 + H2O</text>
        <dbReference type="Rhea" id="RHEA:21648"/>
        <dbReference type="ChEBI" id="CHEBI:15377"/>
        <dbReference type="ChEBI" id="CHEBI:15378"/>
        <dbReference type="ChEBI" id="CHEBI:16526"/>
        <dbReference type="ChEBI" id="CHEBI:18005"/>
        <dbReference type="ChEBI" id="CHEBI:29934"/>
        <dbReference type="EC" id="4.2.1.51"/>
    </reaction>
</comment>
<dbReference type="CDD" id="cd04905">
    <property type="entry name" value="ACT_CM-PDT"/>
    <property type="match status" value="1"/>
</dbReference>
<evidence type="ECO:0000259" key="9">
    <source>
        <dbReference type="PROSITE" id="PS51171"/>
    </source>
</evidence>
<dbReference type="GO" id="GO:0004664">
    <property type="term" value="F:prephenate dehydratase activity"/>
    <property type="evidence" value="ECO:0007669"/>
    <property type="project" value="UniProtKB-EC"/>
</dbReference>
<dbReference type="PATRIC" id="fig|1288963.3.peg.2155"/>
<dbReference type="PROSITE" id="PS51171">
    <property type="entry name" value="PREPHENATE_DEHYDR_3"/>
    <property type="match status" value="1"/>
</dbReference>
<dbReference type="CDD" id="cd13631">
    <property type="entry name" value="PBP2_Ct-PDT_like"/>
    <property type="match status" value="1"/>
</dbReference>
<dbReference type="GO" id="GO:0009094">
    <property type="term" value="P:L-phenylalanine biosynthetic process"/>
    <property type="evidence" value="ECO:0007669"/>
    <property type="project" value="UniProtKB-UniPathway"/>
</dbReference>
<dbReference type="PIRSF" id="PIRSF001500">
    <property type="entry name" value="Chor_mut_pdt_Ppr"/>
    <property type="match status" value="1"/>
</dbReference>
<feature type="domain" description="ACT" evidence="10">
    <location>
        <begin position="201"/>
        <end position="277"/>
    </location>
</feature>
<keyword evidence="3" id="KW-0028">Amino-acid biosynthesis</keyword>
<dbReference type="RefSeq" id="WP_010854302.1">
    <property type="nucleotide sequence ID" value="NZ_AQHR01000059.1"/>
</dbReference>
<dbReference type="STRING" id="1232681.ADIS_2164"/>
<dbReference type="SUPFAM" id="SSF53850">
    <property type="entry name" value="Periplasmic binding protein-like II"/>
    <property type="match status" value="1"/>
</dbReference>
<comment type="pathway">
    <text evidence="1">Amino-acid biosynthesis; L-phenylalanine biosynthesis; phenylpyruvate from prephenate: step 1/1.</text>
</comment>
<dbReference type="InterPro" id="IPR002912">
    <property type="entry name" value="ACT_dom"/>
</dbReference>
<dbReference type="EC" id="4.2.1.51" evidence="2"/>
<dbReference type="PROSITE" id="PS51671">
    <property type="entry name" value="ACT"/>
    <property type="match status" value="1"/>
</dbReference>
<reference evidence="11 12" key="1">
    <citation type="submission" date="2013-02" db="EMBL/GenBank/DDBJ databases">
        <title>A novel strain isolated from Lonar lake, Maharashtra, India.</title>
        <authorList>
            <person name="Singh A."/>
        </authorList>
    </citation>
    <scope>NUCLEOTIDE SEQUENCE [LARGE SCALE GENOMIC DNA]</scope>
    <source>
        <strain evidence="11 12">AK24</strain>
    </source>
</reference>
<evidence type="ECO:0000256" key="4">
    <source>
        <dbReference type="ARBA" id="ARBA00023141"/>
    </source>
</evidence>
<protein>
    <recommendedName>
        <fullName evidence="2">prephenate dehydratase</fullName>
        <ecNumber evidence="2">4.2.1.51</ecNumber>
    </recommendedName>
</protein>
<dbReference type="EMBL" id="AQHR01000059">
    <property type="protein sequence ID" value="EON77296.1"/>
    <property type="molecule type" value="Genomic_DNA"/>
</dbReference>
<dbReference type="Gene3D" id="3.40.190.10">
    <property type="entry name" value="Periplasmic binding protein-like II"/>
    <property type="match status" value="2"/>
</dbReference>
<name>R7ZT19_9BACT</name>
<evidence type="ECO:0000256" key="5">
    <source>
        <dbReference type="ARBA" id="ARBA00023222"/>
    </source>
</evidence>
<evidence type="ECO:0000256" key="6">
    <source>
        <dbReference type="ARBA" id="ARBA00023239"/>
    </source>
</evidence>
<evidence type="ECO:0000256" key="3">
    <source>
        <dbReference type="ARBA" id="ARBA00022605"/>
    </source>
</evidence>
<dbReference type="InterPro" id="IPR045865">
    <property type="entry name" value="ACT-like_dom_sf"/>
</dbReference>
<keyword evidence="6 11" id="KW-0456">Lyase</keyword>
<dbReference type="InterPro" id="IPR008242">
    <property type="entry name" value="Chor_mutase/pphenate_deHydtase"/>
</dbReference>